<reference evidence="2 3" key="1">
    <citation type="journal article" date="2015" name="Genome Announc.">
        <title>Expanding the biotechnology potential of lactobacilli through comparative genomics of 213 strains and associated genera.</title>
        <authorList>
            <person name="Sun Z."/>
            <person name="Harris H.M."/>
            <person name="McCann A."/>
            <person name="Guo C."/>
            <person name="Argimon S."/>
            <person name="Zhang W."/>
            <person name="Yang X."/>
            <person name="Jeffery I.B."/>
            <person name="Cooney J.C."/>
            <person name="Kagawa T.F."/>
            <person name="Liu W."/>
            <person name="Song Y."/>
            <person name="Salvetti E."/>
            <person name="Wrobel A."/>
            <person name="Rasinkangas P."/>
            <person name="Parkhill J."/>
            <person name="Rea M.C."/>
            <person name="O'Sullivan O."/>
            <person name="Ritari J."/>
            <person name="Douillard F.P."/>
            <person name="Paul Ross R."/>
            <person name="Yang R."/>
            <person name="Briner A.E."/>
            <person name="Felis G.E."/>
            <person name="de Vos W.M."/>
            <person name="Barrangou R."/>
            <person name="Klaenhammer T.R."/>
            <person name="Caufield P.W."/>
            <person name="Cui Y."/>
            <person name="Zhang H."/>
            <person name="O'Toole P.W."/>
        </authorList>
    </citation>
    <scope>NUCLEOTIDE SEQUENCE [LARGE SCALE GENOMIC DNA]</scope>
    <source>
        <strain evidence="2 3">DSM 12744</strain>
    </source>
</reference>
<keyword evidence="1" id="KW-0812">Transmembrane</keyword>
<feature type="transmembrane region" description="Helical" evidence="1">
    <location>
        <begin position="92"/>
        <end position="118"/>
    </location>
</feature>
<dbReference type="AlphaFoldDB" id="A0A0R1MSY4"/>
<dbReference type="RefSeq" id="WP_057822516.1">
    <property type="nucleotide sequence ID" value="NZ_AZEC01000028.1"/>
</dbReference>
<proteinExistence type="predicted"/>
<dbReference type="STRING" id="1423792.FD09_GL001704"/>
<evidence type="ECO:0000256" key="1">
    <source>
        <dbReference type="SAM" id="Phobius"/>
    </source>
</evidence>
<evidence type="ECO:0000313" key="2">
    <source>
        <dbReference type="EMBL" id="KRL08058.1"/>
    </source>
</evidence>
<accession>A0A0R1MSY4</accession>
<keyword evidence="3" id="KW-1185">Reference proteome</keyword>
<keyword evidence="1" id="KW-1133">Transmembrane helix</keyword>
<comment type="caution">
    <text evidence="2">The sequence shown here is derived from an EMBL/GenBank/DDBJ whole genome shotgun (WGS) entry which is preliminary data.</text>
</comment>
<name>A0A0R1MSY4_9LACO</name>
<dbReference type="PATRIC" id="fig|1423792.3.peg.1728"/>
<evidence type="ECO:0000313" key="3">
    <source>
        <dbReference type="Proteomes" id="UP000051330"/>
    </source>
</evidence>
<sequence length="220" mass="24976">MNVILVIDLAHSPFYYYLIAMLSYLGVLSLLVYYCRTCILTSDKSKKIFILLGMIIFSFVAAIILVGMMNMSGYEAQLAQPITVAERAIDSAWGGALGVFLVGLGGCGVPVLVNYYYFKRELMPEANLQVRQHFYATNSSWLATRLGCVFIMVSTFLVSWFIVQVLAKITEWTPAWRVFEIVLIIVLIIGGAYVSRWVLHSNDWVFWWKPWIANDEDGQT</sequence>
<keyword evidence="1" id="KW-0472">Membrane</keyword>
<gene>
    <name evidence="2" type="ORF">FD09_GL001704</name>
</gene>
<dbReference type="EMBL" id="AZEC01000028">
    <property type="protein sequence ID" value="KRL08058.1"/>
    <property type="molecule type" value="Genomic_DNA"/>
</dbReference>
<feature type="transmembrane region" description="Helical" evidence="1">
    <location>
        <begin position="14"/>
        <end position="36"/>
    </location>
</feature>
<feature type="transmembrane region" description="Helical" evidence="1">
    <location>
        <begin position="175"/>
        <end position="199"/>
    </location>
</feature>
<feature type="transmembrane region" description="Helical" evidence="1">
    <location>
        <begin position="48"/>
        <end position="72"/>
    </location>
</feature>
<dbReference type="Proteomes" id="UP000051330">
    <property type="component" value="Unassembled WGS sequence"/>
</dbReference>
<feature type="transmembrane region" description="Helical" evidence="1">
    <location>
        <begin position="139"/>
        <end position="163"/>
    </location>
</feature>
<organism evidence="2 3">
    <name type="scientific">Schleiferilactobacillus perolens DSM 12744</name>
    <dbReference type="NCBI Taxonomy" id="1423792"/>
    <lineage>
        <taxon>Bacteria</taxon>
        <taxon>Bacillati</taxon>
        <taxon>Bacillota</taxon>
        <taxon>Bacilli</taxon>
        <taxon>Lactobacillales</taxon>
        <taxon>Lactobacillaceae</taxon>
        <taxon>Schleiferilactobacillus</taxon>
    </lineage>
</organism>
<protein>
    <submittedName>
        <fullName evidence="2">Uncharacterized protein</fullName>
    </submittedName>
</protein>